<evidence type="ECO:0000313" key="2">
    <source>
        <dbReference type="EMBL" id="SJZ42257.1"/>
    </source>
</evidence>
<organism evidence="2 3">
    <name type="scientific">Anaerorhabdus furcosa</name>
    <dbReference type="NCBI Taxonomy" id="118967"/>
    <lineage>
        <taxon>Bacteria</taxon>
        <taxon>Bacillati</taxon>
        <taxon>Bacillota</taxon>
        <taxon>Erysipelotrichia</taxon>
        <taxon>Erysipelotrichales</taxon>
        <taxon>Erysipelotrichaceae</taxon>
        <taxon>Anaerorhabdus</taxon>
    </lineage>
</organism>
<dbReference type="EMBL" id="FUWY01000001">
    <property type="protein sequence ID" value="SJZ42257.1"/>
    <property type="molecule type" value="Genomic_DNA"/>
</dbReference>
<gene>
    <name evidence="2" type="ORF">SAMN02745191_0553</name>
</gene>
<dbReference type="GO" id="GO:0016987">
    <property type="term" value="F:sigma factor activity"/>
    <property type="evidence" value="ECO:0007669"/>
    <property type="project" value="InterPro"/>
</dbReference>
<dbReference type="GO" id="GO:0003677">
    <property type="term" value="F:DNA binding"/>
    <property type="evidence" value="ECO:0007669"/>
    <property type="project" value="InterPro"/>
</dbReference>
<dbReference type="SUPFAM" id="SSF88946">
    <property type="entry name" value="Sigma2 domain of RNA polymerase sigma factors"/>
    <property type="match status" value="1"/>
</dbReference>
<name>A0A1T4KIQ0_9FIRM</name>
<dbReference type="NCBIfam" id="TIGR02937">
    <property type="entry name" value="sigma70-ECF"/>
    <property type="match status" value="1"/>
</dbReference>
<dbReference type="OrthoDB" id="9780326at2"/>
<evidence type="ECO:0000313" key="3">
    <source>
        <dbReference type="Proteomes" id="UP000243297"/>
    </source>
</evidence>
<dbReference type="InterPro" id="IPR013324">
    <property type="entry name" value="RNA_pol_sigma_r3/r4-like"/>
</dbReference>
<proteinExistence type="predicted"/>
<accession>A0A1T4KIQ0</accession>
<dbReference type="RefSeq" id="WP_159443694.1">
    <property type="nucleotide sequence ID" value="NZ_FUWY01000001.1"/>
</dbReference>
<keyword evidence="3" id="KW-1185">Reference proteome</keyword>
<protein>
    <submittedName>
        <fullName evidence="2">RNA polymerase sigma factor, sigma-70 family</fullName>
    </submittedName>
</protein>
<feature type="domain" description="RNA polymerase sigma factor 70 region 4 type 2" evidence="1">
    <location>
        <begin position="146"/>
        <end position="195"/>
    </location>
</feature>
<dbReference type="InterPro" id="IPR014284">
    <property type="entry name" value="RNA_pol_sigma-70_dom"/>
</dbReference>
<dbReference type="Gene3D" id="1.10.1740.10">
    <property type="match status" value="1"/>
</dbReference>
<dbReference type="Proteomes" id="UP000243297">
    <property type="component" value="Unassembled WGS sequence"/>
</dbReference>
<dbReference type="GO" id="GO:0006352">
    <property type="term" value="P:DNA-templated transcription initiation"/>
    <property type="evidence" value="ECO:0007669"/>
    <property type="project" value="InterPro"/>
</dbReference>
<dbReference type="AlphaFoldDB" id="A0A1T4KIQ0"/>
<dbReference type="Pfam" id="PF08281">
    <property type="entry name" value="Sigma70_r4_2"/>
    <property type="match status" value="1"/>
</dbReference>
<sequence length="206" mass="24755">MWLFYPNDFELLYYCLQNDEWALRTLVRKYTPYSRKIVKESLNGYKVLEMFKDDFVLEALLAITDAIHCYRDQKECKFGTFFYQCALRRVKTLLRHHLRESNQINLYSISLDVFPTEDDNVFRYKGKALEDWRSPNYCLDYKEASLRVQETIQSLNDADKRVLDLYLLDYTYAEASQIIGKSVKNYDNRVQKIKKLIKKKVYLNIQ</sequence>
<dbReference type="InterPro" id="IPR013249">
    <property type="entry name" value="RNA_pol_sigma70_r4_t2"/>
</dbReference>
<dbReference type="SUPFAM" id="SSF88659">
    <property type="entry name" value="Sigma3 and sigma4 domains of RNA polymerase sigma factors"/>
    <property type="match status" value="1"/>
</dbReference>
<dbReference type="InterPro" id="IPR013325">
    <property type="entry name" value="RNA_pol_sigma_r2"/>
</dbReference>
<dbReference type="InterPro" id="IPR036388">
    <property type="entry name" value="WH-like_DNA-bd_sf"/>
</dbReference>
<dbReference type="STRING" id="118967.SAMN02745191_0553"/>
<evidence type="ECO:0000259" key="1">
    <source>
        <dbReference type="Pfam" id="PF08281"/>
    </source>
</evidence>
<reference evidence="3" key="1">
    <citation type="submission" date="2017-02" db="EMBL/GenBank/DDBJ databases">
        <authorList>
            <person name="Varghese N."/>
            <person name="Submissions S."/>
        </authorList>
    </citation>
    <scope>NUCLEOTIDE SEQUENCE [LARGE SCALE GENOMIC DNA]</scope>
    <source>
        <strain evidence="3">ATCC 25662</strain>
    </source>
</reference>
<dbReference type="Gene3D" id="1.10.10.10">
    <property type="entry name" value="Winged helix-like DNA-binding domain superfamily/Winged helix DNA-binding domain"/>
    <property type="match status" value="1"/>
</dbReference>